<accession>A0AAV4LME9</accession>
<dbReference type="Proteomes" id="UP001497744">
    <property type="component" value="Unassembled WGS sequence"/>
</dbReference>
<proteinExistence type="predicted"/>
<sequence>MTRVAPSADALPDGIMGTQRSDPGSTAIPPPRRCGVQQSGHTGVHRYGVVTIGIFDSPSCHTFTRRRWTWLGGIYRAGTTDHLQSRDVHLNRTLHDPDIRCIQKHNPLIRQLGERGVQPLRDVTLPAQAHERLAGDLLAPAAQRPTVVQPVDPQTADGFHVRRLDRLAVPHGLAHPLPRRTVDTKPAVDDALQTVASMVAAEPRVHHALGELRMAQIDVAAYEVERVPDVEVAREVRRWRDELHQSCICAWRKFKFKWCVGGCKLCRRGCMGNENKARLPEAELTRVFCGERRRASAPVEAPTDTAASRARPEGGCRSNECRPEQQKRRRLHSARRRGSLPQRWARILPPRKTA</sequence>
<reference evidence="2 3" key="1">
    <citation type="submission" date="2021-06" db="EMBL/GenBank/DDBJ databases">
        <title>Genome sequence of Babesia caballi.</title>
        <authorList>
            <person name="Yamagishi J."/>
            <person name="Kidaka T."/>
            <person name="Ochi A."/>
        </authorList>
    </citation>
    <scope>NUCLEOTIDE SEQUENCE [LARGE SCALE GENOMIC DNA]</scope>
    <source>
        <strain evidence="2">USDA-D6B2</strain>
    </source>
</reference>
<keyword evidence="3" id="KW-1185">Reference proteome</keyword>
<evidence type="ECO:0000256" key="1">
    <source>
        <dbReference type="SAM" id="MobiDB-lite"/>
    </source>
</evidence>
<feature type="compositionally biased region" description="Basic and acidic residues" evidence="1">
    <location>
        <begin position="310"/>
        <end position="326"/>
    </location>
</feature>
<comment type="caution">
    <text evidence="2">The sequence shown here is derived from an EMBL/GenBank/DDBJ whole genome shotgun (WGS) entry which is preliminary data.</text>
</comment>
<feature type="region of interest" description="Disordered" evidence="1">
    <location>
        <begin position="298"/>
        <end position="354"/>
    </location>
</feature>
<feature type="compositionally biased region" description="Basic residues" evidence="1">
    <location>
        <begin position="327"/>
        <end position="338"/>
    </location>
</feature>
<name>A0AAV4LME9_BABCB</name>
<feature type="region of interest" description="Disordered" evidence="1">
    <location>
        <begin position="1"/>
        <end position="39"/>
    </location>
</feature>
<dbReference type="EMBL" id="BPLF01000001">
    <property type="protein sequence ID" value="GIX61009.1"/>
    <property type="molecule type" value="Genomic_DNA"/>
</dbReference>
<gene>
    <name evidence="2" type="ORF">BcabD6B2_04440</name>
</gene>
<dbReference type="GeneID" id="94192492"/>
<protein>
    <submittedName>
        <fullName evidence="2">TetR family transcriptional regulator</fullName>
    </submittedName>
</protein>
<organism evidence="2 3">
    <name type="scientific">Babesia caballi</name>
    <dbReference type="NCBI Taxonomy" id="5871"/>
    <lineage>
        <taxon>Eukaryota</taxon>
        <taxon>Sar</taxon>
        <taxon>Alveolata</taxon>
        <taxon>Apicomplexa</taxon>
        <taxon>Aconoidasida</taxon>
        <taxon>Piroplasmida</taxon>
        <taxon>Babesiidae</taxon>
        <taxon>Babesia</taxon>
    </lineage>
</organism>
<dbReference type="AlphaFoldDB" id="A0AAV4LME9"/>
<evidence type="ECO:0000313" key="3">
    <source>
        <dbReference type="Proteomes" id="UP001497744"/>
    </source>
</evidence>
<dbReference type="RefSeq" id="XP_067713080.1">
    <property type="nucleotide sequence ID" value="XM_067856979.1"/>
</dbReference>
<evidence type="ECO:0000313" key="2">
    <source>
        <dbReference type="EMBL" id="GIX61009.1"/>
    </source>
</evidence>